<organism evidence="1 2">
    <name type="scientific">Gigaspora margarita</name>
    <dbReference type="NCBI Taxonomy" id="4874"/>
    <lineage>
        <taxon>Eukaryota</taxon>
        <taxon>Fungi</taxon>
        <taxon>Fungi incertae sedis</taxon>
        <taxon>Mucoromycota</taxon>
        <taxon>Glomeromycotina</taxon>
        <taxon>Glomeromycetes</taxon>
        <taxon>Diversisporales</taxon>
        <taxon>Gigasporaceae</taxon>
        <taxon>Gigaspora</taxon>
    </lineage>
</organism>
<proteinExistence type="predicted"/>
<accession>A0ABN7V535</accession>
<protein>
    <submittedName>
        <fullName evidence="1">18960_t:CDS:1</fullName>
    </submittedName>
</protein>
<reference evidence="1 2" key="1">
    <citation type="submission" date="2021-06" db="EMBL/GenBank/DDBJ databases">
        <authorList>
            <person name="Kallberg Y."/>
            <person name="Tangrot J."/>
            <person name="Rosling A."/>
        </authorList>
    </citation>
    <scope>NUCLEOTIDE SEQUENCE [LARGE SCALE GENOMIC DNA]</scope>
    <source>
        <strain evidence="1 2">120-4 pot B 10/14</strain>
    </source>
</reference>
<comment type="caution">
    <text evidence="1">The sequence shown here is derived from an EMBL/GenBank/DDBJ whole genome shotgun (WGS) entry which is preliminary data.</text>
</comment>
<keyword evidence="2" id="KW-1185">Reference proteome</keyword>
<evidence type="ECO:0000313" key="2">
    <source>
        <dbReference type="Proteomes" id="UP000789901"/>
    </source>
</evidence>
<sequence length="48" mass="5776">MTGPGKLYIRFSLYYNLKNTLRVELNYIDDHKQNMAKFLVPHNHQCLH</sequence>
<dbReference type="EMBL" id="CAJVQB010009635">
    <property type="protein sequence ID" value="CAG8732165.1"/>
    <property type="molecule type" value="Genomic_DNA"/>
</dbReference>
<dbReference type="Proteomes" id="UP000789901">
    <property type="component" value="Unassembled WGS sequence"/>
</dbReference>
<evidence type="ECO:0000313" key="1">
    <source>
        <dbReference type="EMBL" id="CAG8732165.1"/>
    </source>
</evidence>
<name>A0ABN7V535_GIGMA</name>
<gene>
    <name evidence="1" type="ORF">GMARGA_LOCUS14497</name>
</gene>